<dbReference type="InterPro" id="IPR043917">
    <property type="entry name" value="DUF5753"/>
</dbReference>
<dbReference type="PROSITE" id="PS50943">
    <property type="entry name" value="HTH_CROC1"/>
    <property type="match status" value="1"/>
</dbReference>
<dbReference type="SUPFAM" id="SSF47413">
    <property type="entry name" value="lambda repressor-like DNA-binding domains"/>
    <property type="match status" value="1"/>
</dbReference>
<name>A0ABT1JGM9_ACTCY</name>
<dbReference type="CDD" id="cd00093">
    <property type="entry name" value="HTH_XRE"/>
    <property type="match status" value="1"/>
</dbReference>
<gene>
    <name evidence="2" type="ORF">G443_001912</name>
</gene>
<proteinExistence type="predicted"/>
<dbReference type="EMBL" id="AUBJ02000001">
    <property type="protein sequence ID" value="MCP2331642.1"/>
    <property type="molecule type" value="Genomic_DNA"/>
</dbReference>
<reference evidence="2 3" key="1">
    <citation type="submission" date="2013-07" db="EMBL/GenBank/DDBJ databases">
        <authorList>
            <consortium name="DOE Joint Genome Institute"/>
            <person name="Reeve W."/>
            <person name="Huntemann M."/>
            <person name="Han J."/>
            <person name="Chen A."/>
            <person name="Kyrpides N."/>
            <person name="Mavromatis K."/>
            <person name="Markowitz V."/>
            <person name="Palaniappan K."/>
            <person name="Ivanova N."/>
            <person name="Schaumberg A."/>
            <person name="Pati A."/>
            <person name="Liolios K."/>
            <person name="Nordberg H.P."/>
            <person name="Cantor M.N."/>
            <person name="Hua S.X."/>
            <person name="Woyke T."/>
        </authorList>
    </citation>
    <scope>NUCLEOTIDE SEQUENCE [LARGE SCALE GENOMIC DNA]</scope>
    <source>
        <strain evidence="2 3">DSM 43889</strain>
    </source>
</reference>
<reference evidence="2 3" key="2">
    <citation type="submission" date="2022-06" db="EMBL/GenBank/DDBJ databases">
        <title>Genomic Encyclopedia of Type Strains, Phase I: the one thousand microbial genomes (KMG-I) project.</title>
        <authorList>
            <person name="Kyrpides N."/>
        </authorList>
    </citation>
    <scope>NUCLEOTIDE SEQUENCE [LARGE SCALE GENOMIC DNA]</scope>
    <source>
        <strain evidence="2 3">DSM 43889</strain>
    </source>
</reference>
<dbReference type="Pfam" id="PF19054">
    <property type="entry name" value="DUF5753"/>
    <property type="match status" value="1"/>
</dbReference>
<sequence length="309" mass="33301">MPVAPLFRVIDMASTPYRAQARALGAELRQLRAAARLTAKAVGEAVGLSQPTISQTETGKRLASPEEVASILTVLGVTGSNRDRLIQMARDAQQPRWLAVGVPGLPAQVTAMIEFERTAVSATSVSALLMPGLLQTEDYIRSIMAAYGHPPSEREFRVHLRLSRQRVLTDGSLQFTALIDEAILHRPVGGTEVLAGQLRHLVRMSEFPNITVQVVPVGAGYTALLEGSFVVLEFPKAAPVVHLEHGNSGVFLDGQDDQAEVDEFRSWAASLQQSAVSPSDSRILIGELIERMEHAPHRATPDPAGAGLE</sequence>
<dbReference type="Gene3D" id="1.10.260.40">
    <property type="entry name" value="lambda repressor-like DNA-binding domains"/>
    <property type="match status" value="1"/>
</dbReference>
<feature type="domain" description="HTH cro/C1-type" evidence="1">
    <location>
        <begin position="28"/>
        <end position="82"/>
    </location>
</feature>
<dbReference type="InterPro" id="IPR010982">
    <property type="entry name" value="Lambda_DNA-bd_dom_sf"/>
</dbReference>
<evidence type="ECO:0000313" key="2">
    <source>
        <dbReference type="EMBL" id="MCP2331642.1"/>
    </source>
</evidence>
<dbReference type="Proteomes" id="UP000791080">
    <property type="component" value="Unassembled WGS sequence"/>
</dbReference>
<evidence type="ECO:0000313" key="3">
    <source>
        <dbReference type="Proteomes" id="UP000791080"/>
    </source>
</evidence>
<evidence type="ECO:0000259" key="1">
    <source>
        <dbReference type="PROSITE" id="PS50943"/>
    </source>
</evidence>
<organism evidence="2 3">
    <name type="scientific">Actinoalloteichus caeruleus DSM 43889</name>
    <dbReference type="NCBI Taxonomy" id="1120930"/>
    <lineage>
        <taxon>Bacteria</taxon>
        <taxon>Bacillati</taxon>
        <taxon>Actinomycetota</taxon>
        <taxon>Actinomycetes</taxon>
        <taxon>Pseudonocardiales</taxon>
        <taxon>Pseudonocardiaceae</taxon>
        <taxon>Actinoalloteichus</taxon>
        <taxon>Actinoalloteichus cyanogriseus</taxon>
    </lineage>
</organism>
<accession>A0ABT1JGM9</accession>
<dbReference type="Pfam" id="PF13560">
    <property type="entry name" value="HTH_31"/>
    <property type="match status" value="1"/>
</dbReference>
<protein>
    <submittedName>
        <fullName evidence="2">Helix-turn-helix domain-containing protein</fullName>
    </submittedName>
</protein>
<dbReference type="InterPro" id="IPR001387">
    <property type="entry name" value="Cro/C1-type_HTH"/>
</dbReference>
<keyword evidence="3" id="KW-1185">Reference proteome</keyword>
<comment type="caution">
    <text evidence="2">The sequence shown here is derived from an EMBL/GenBank/DDBJ whole genome shotgun (WGS) entry which is preliminary data.</text>
</comment>
<dbReference type="SMART" id="SM00530">
    <property type="entry name" value="HTH_XRE"/>
    <property type="match status" value="1"/>
</dbReference>